<evidence type="ECO:0000313" key="1">
    <source>
        <dbReference type="EMBL" id="OWZ07160.1"/>
    </source>
</evidence>
<evidence type="ECO:0000313" key="2">
    <source>
        <dbReference type="Proteomes" id="UP000198211"/>
    </source>
</evidence>
<dbReference type="Proteomes" id="UP000198211">
    <property type="component" value="Unassembled WGS sequence"/>
</dbReference>
<protein>
    <submittedName>
        <fullName evidence="1">Uncharacterized protein</fullName>
    </submittedName>
</protein>
<keyword evidence="2" id="KW-1185">Reference proteome</keyword>
<name>A0A225VRK6_9STRA</name>
<reference evidence="2" key="1">
    <citation type="submission" date="2017-03" db="EMBL/GenBank/DDBJ databases">
        <title>Phytopthora megakarya and P. palmivora, two closely related causual agents of cacao black pod achieved similar genome size and gene model numbers by different mechanisms.</title>
        <authorList>
            <person name="Ali S."/>
            <person name="Shao J."/>
            <person name="Larry D.J."/>
            <person name="Kronmiller B."/>
            <person name="Shen D."/>
            <person name="Strem M.D."/>
            <person name="Melnick R.L."/>
            <person name="Guiltinan M.J."/>
            <person name="Tyler B.M."/>
            <person name="Meinhardt L.W."/>
            <person name="Bailey B.A."/>
        </authorList>
    </citation>
    <scope>NUCLEOTIDE SEQUENCE [LARGE SCALE GENOMIC DNA]</scope>
    <source>
        <strain evidence="2">zdho120</strain>
    </source>
</reference>
<dbReference type="AlphaFoldDB" id="A0A225VRK6"/>
<dbReference type="SUPFAM" id="SSF53098">
    <property type="entry name" value="Ribonuclease H-like"/>
    <property type="match status" value="1"/>
</dbReference>
<gene>
    <name evidence="1" type="ORF">PHMEG_00020486</name>
</gene>
<dbReference type="EMBL" id="NBNE01003650">
    <property type="protein sequence ID" value="OWZ07160.1"/>
    <property type="molecule type" value="Genomic_DNA"/>
</dbReference>
<sequence>MYKQRNGYTNQIHHLLKSILTTHSYRHGNPLGTTMPPQRTNEILRWIEWCVFDRMLVNFCERALVRKNATMAPSDAHTPYGYVRDVIAAKLPERFGLLIEWWKISGLMKHLSTIKCRTALRKVIPLPPVMRNIARWSNTFTLVQRHDKTCGAILALDHATAAKHGIAGFLLTPEETEAARTVRKLLQDLNESGIVKIISGGRLNALEQAGCVTLKRGGDDMVVEQHVFKSFVAFAFKKTPVTHPPPQYMPPNWVPPTSNESEQFFSQAKLVLTDLRKAMDPNTVEVLMFLSNNKDWWDAFSVRAVRQSMRREI</sequence>
<proteinExistence type="predicted"/>
<dbReference type="OrthoDB" id="118324at2759"/>
<accession>A0A225VRK6</accession>
<dbReference type="PANTHER" id="PTHR40866:SF1">
    <property type="entry name" value="BED-TYPE DOMAIN-CONTAINING PROTEIN"/>
    <property type="match status" value="1"/>
</dbReference>
<comment type="caution">
    <text evidence="1">The sequence shown here is derived from an EMBL/GenBank/DDBJ whole genome shotgun (WGS) entry which is preliminary data.</text>
</comment>
<dbReference type="PANTHER" id="PTHR40866">
    <property type="entry name" value="BED-TYPE DOMAIN-CONTAINING PROTEIN"/>
    <property type="match status" value="1"/>
</dbReference>
<organism evidence="1 2">
    <name type="scientific">Phytophthora megakarya</name>
    <dbReference type="NCBI Taxonomy" id="4795"/>
    <lineage>
        <taxon>Eukaryota</taxon>
        <taxon>Sar</taxon>
        <taxon>Stramenopiles</taxon>
        <taxon>Oomycota</taxon>
        <taxon>Peronosporomycetes</taxon>
        <taxon>Peronosporales</taxon>
        <taxon>Peronosporaceae</taxon>
        <taxon>Phytophthora</taxon>
    </lineage>
</organism>
<dbReference type="InterPro" id="IPR012337">
    <property type="entry name" value="RNaseH-like_sf"/>
</dbReference>